<dbReference type="SUPFAM" id="SSF52540">
    <property type="entry name" value="P-loop containing nucleoside triphosphate hydrolases"/>
    <property type="match status" value="1"/>
</dbReference>
<dbReference type="Proteomes" id="UP000297245">
    <property type="component" value="Unassembled WGS sequence"/>
</dbReference>
<dbReference type="EMBL" id="ML179180">
    <property type="protein sequence ID" value="THU96285.1"/>
    <property type="molecule type" value="Genomic_DNA"/>
</dbReference>
<dbReference type="Gene3D" id="3.40.50.300">
    <property type="entry name" value="P-loop containing nucleotide triphosphate hydrolases"/>
    <property type="match status" value="1"/>
</dbReference>
<evidence type="ECO:0000313" key="3">
    <source>
        <dbReference type="EMBL" id="THU96285.1"/>
    </source>
</evidence>
<dbReference type="GO" id="GO:0005525">
    <property type="term" value="F:GTP binding"/>
    <property type="evidence" value="ECO:0007669"/>
    <property type="project" value="InterPro"/>
</dbReference>
<evidence type="ECO:0000259" key="2">
    <source>
        <dbReference type="Pfam" id="PF01926"/>
    </source>
</evidence>
<organism evidence="3 4">
    <name type="scientific">Dendrothele bispora (strain CBS 962.96)</name>
    <dbReference type="NCBI Taxonomy" id="1314807"/>
    <lineage>
        <taxon>Eukaryota</taxon>
        <taxon>Fungi</taxon>
        <taxon>Dikarya</taxon>
        <taxon>Basidiomycota</taxon>
        <taxon>Agaricomycotina</taxon>
        <taxon>Agaricomycetes</taxon>
        <taxon>Agaricomycetidae</taxon>
        <taxon>Agaricales</taxon>
        <taxon>Agaricales incertae sedis</taxon>
        <taxon>Dendrothele</taxon>
    </lineage>
</organism>
<dbReference type="InterPro" id="IPR006073">
    <property type="entry name" value="GTP-bd"/>
</dbReference>
<evidence type="ECO:0000313" key="4">
    <source>
        <dbReference type="Proteomes" id="UP000297245"/>
    </source>
</evidence>
<feature type="domain" description="G" evidence="2">
    <location>
        <begin position="22"/>
        <end position="95"/>
    </location>
</feature>
<proteinExistence type="predicted"/>
<sequence length="322" mass="37149">MSFHPSDPILRDGRETDIVIPVMGATGVGKSTFINYLFEDGKEHVKVGHNLTSCTTNVTPVILPNNPKNSNSESPRIIILDTPGFDDTVESDVEILRRIADWLANSYRKKMVLAGIIYLHDISQRRFTGTARRNLSMLNRLCGEAFLQNVVLVSTNWEGFHDLRVLAARERGLMDEHWKFMIEKGSQVAQFRLRLLEGEPSKKTGRESAWDIVNLICQRQVEMKGKALRNFGIQIQRELVDNKKFLPQTEAGKELNYSLKEFIDMQKQLVALEKDTGDLDREDEIAEMERTIRRLEEQMRSFNVSQPQRLKQLFRNLVNRNF</sequence>
<dbReference type="Pfam" id="PF01926">
    <property type="entry name" value="MMR_HSR1"/>
    <property type="match status" value="1"/>
</dbReference>
<reference evidence="3 4" key="1">
    <citation type="journal article" date="2019" name="Nat. Ecol. Evol.">
        <title>Megaphylogeny resolves global patterns of mushroom evolution.</title>
        <authorList>
            <person name="Varga T."/>
            <person name="Krizsan K."/>
            <person name="Foldi C."/>
            <person name="Dima B."/>
            <person name="Sanchez-Garcia M."/>
            <person name="Sanchez-Ramirez S."/>
            <person name="Szollosi G.J."/>
            <person name="Szarkandi J.G."/>
            <person name="Papp V."/>
            <person name="Albert L."/>
            <person name="Andreopoulos W."/>
            <person name="Angelini C."/>
            <person name="Antonin V."/>
            <person name="Barry K.W."/>
            <person name="Bougher N.L."/>
            <person name="Buchanan P."/>
            <person name="Buyck B."/>
            <person name="Bense V."/>
            <person name="Catcheside P."/>
            <person name="Chovatia M."/>
            <person name="Cooper J."/>
            <person name="Damon W."/>
            <person name="Desjardin D."/>
            <person name="Finy P."/>
            <person name="Geml J."/>
            <person name="Haridas S."/>
            <person name="Hughes K."/>
            <person name="Justo A."/>
            <person name="Karasinski D."/>
            <person name="Kautmanova I."/>
            <person name="Kiss B."/>
            <person name="Kocsube S."/>
            <person name="Kotiranta H."/>
            <person name="LaButti K.M."/>
            <person name="Lechner B.E."/>
            <person name="Liimatainen K."/>
            <person name="Lipzen A."/>
            <person name="Lukacs Z."/>
            <person name="Mihaltcheva S."/>
            <person name="Morgado L.N."/>
            <person name="Niskanen T."/>
            <person name="Noordeloos M.E."/>
            <person name="Ohm R.A."/>
            <person name="Ortiz-Santana B."/>
            <person name="Ovrebo C."/>
            <person name="Racz N."/>
            <person name="Riley R."/>
            <person name="Savchenko A."/>
            <person name="Shiryaev A."/>
            <person name="Soop K."/>
            <person name="Spirin V."/>
            <person name="Szebenyi C."/>
            <person name="Tomsovsky M."/>
            <person name="Tulloss R.E."/>
            <person name="Uehling J."/>
            <person name="Grigoriev I.V."/>
            <person name="Vagvolgyi C."/>
            <person name="Papp T."/>
            <person name="Martin F.M."/>
            <person name="Miettinen O."/>
            <person name="Hibbett D.S."/>
            <person name="Nagy L.G."/>
        </authorList>
    </citation>
    <scope>NUCLEOTIDE SEQUENCE [LARGE SCALE GENOMIC DNA]</scope>
    <source>
        <strain evidence="3 4">CBS 962.96</strain>
    </source>
</reference>
<feature type="coiled-coil region" evidence="1">
    <location>
        <begin position="278"/>
        <end position="305"/>
    </location>
</feature>
<dbReference type="AlphaFoldDB" id="A0A4V4HFU5"/>
<evidence type="ECO:0000256" key="1">
    <source>
        <dbReference type="SAM" id="Coils"/>
    </source>
</evidence>
<name>A0A4V4HFU5_DENBC</name>
<keyword evidence="4" id="KW-1185">Reference proteome</keyword>
<keyword evidence="1" id="KW-0175">Coiled coil</keyword>
<accession>A0A4V4HFU5</accession>
<dbReference type="CDD" id="cd00882">
    <property type="entry name" value="Ras_like_GTPase"/>
    <property type="match status" value="1"/>
</dbReference>
<dbReference type="OrthoDB" id="8954335at2759"/>
<dbReference type="InterPro" id="IPR027417">
    <property type="entry name" value="P-loop_NTPase"/>
</dbReference>
<protein>
    <recommendedName>
        <fullName evidence="2">G domain-containing protein</fullName>
    </recommendedName>
</protein>
<gene>
    <name evidence="3" type="ORF">K435DRAFT_664722</name>
</gene>